<evidence type="ECO:0000313" key="2">
    <source>
        <dbReference type="Proteomes" id="UP000011626"/>
    </source>
</evidence>
<organism evidence="1 2">
    <name type="scientific">Halosimplex carlsbadense 2-9-1</name>
    <dbReference type="NCBI Taxonomy" id="797114"/>
    <lineage>
        <taxon>Archaea</taxon>
        <taxon>Methanobacteriati</taxon>
        <taxon>Methanobacteriota</taxon>
        <taxon>Stenosarchaea group</taxon>
        <taxon>Halobacteria</taxon>
        <taxon>Halobacteriales</taxon>
        <taxon>Haloarculaceae</taxon>
        <taxon>Halosimplex</taxon>
    </lineage>
</organism>
<dbReference type="Pfam" id="PF24433">
    <property type="entry name" value="DUF7556"/>
    <property type="match status" value="1"/>
</dbReference>
<comment type="caution">
    <text evidence="1">The sequence shown here is derived from an EMBL/GenBank/DDBJ whole genome shotgun (WGS) entry which is preliminary data.</text>
</comment>
<name>M0CK51_9EURY</name>
<evidence type="ECO:0000313" key="1">
    <source>
        <dbReference type="EMBL" id="ELZ23611.1"/>
    </source>
</evidence>
<sequence length="57" mass="6470">MSTDVRSVEQRSVDEREIVAAVDETDGMARFVVADIVRDDAWLSAPERDACSLDEWR</sequence>
<gene>
    <name evidence="1" type="ORF">C475_15108</name>
</gene>
<accession>M0CK51</accession>
<dbReference type="InterPro" id="IPR055978">
    <property type="entry name" value="DUF7556"/>
</dbReference>
<protein>
    <submittedName>
        <fullName evidence="1">Uncharacterized protein</fullName>
    </submittedName>
</protein>
<dbReference type="eggNOG" id="arCOG06331">
    <property type="taxonomic scope" value="Archaea"/>
</dbReference>
<dbReference type="EMBL" id="AOIU01000033">
    <property type="protein sequence ID" value="ELZ23611.1"/>
    <property type="molecule type" value="Genomic_DNA"/>
</dbReference>
<dbReference type="RefSeq" id="WP_006884690.1">
    <property type="nucleotide sequence ID" value="NZ_AOIU01000033.1"/>
</dbReference>
<keyword evidence="2" id="KW-1185">Reference proteome</keyword>
<proteinExistence type="predicted"/>
<dbReference type="OrthoDB" id="262340at2157"/>
<dbReference type="AlphaFoldDB" id="M0CK51"/>
<reference evidence="1 2" key="1">
    <citation type="journal article" date="2014" name="PLoS Genet.">
        <title>Phylogenetically driven sequencing of extremely halophilic archaea reveals strategies for static and dynamic osmo-response.</title>
        <authorList>
            <person name="Becker E.A."/>
            <person name="Seitzer P.M."/>
            <person name="Tritt A."/>
            <person name="Larsen D."/>
            <person name="Krusor M."/>
            <person name="Yao A.I."/>
            <person name="Wu D."/>
            <person name="Madern D."/>
            <person name="Eisen J.A."/>
            <person name="Darling A.E."/>
            <person name="Facciotti M.T."/>
        </authorList>
    </citation>
    <scope>NUCLEOTIDE SEQUENCE [LARGE SCALE GENOMIC DNA]</scope>
    <source>
        <strain evidence="1 2">2-9-1</strain>
    </source>
</reference>
<dbReference type="Proteomes" id="UP000011626">
    <property type="component" value="Unassembled WGS sequence"/>
</dbReference>